<keyword evidence="2" id="KW-1185">Reference proteome</keyword>
<protein>
    <submittedName>
        <fullName evidence="3">Transposase</fullName>
    </submittedName>
</protein>
<dbReference type="EMBL" id="UYSL01025467">
    <property type="protein sequence ID" value="VDL84477.1"/>
    <property type="molecule type" value="Genomic_DNA"/>
</dbReference>
<evidence type="ECO:0000313" key="1">
    <source>
        <dbReference type="EMBL" id="VDL84477.1"/>
    </source>
</evidence>
<dbReference type="AlphaFoldDB" id="A0A0N4YU17"/>
<gene>
    <name evidence="1" type="ORF">NBR_LOCUS20739</name>
</gene>
<proteinExistence type="predicted"/>
<dbReference type="STRING" id="27835.A0A0N4YU17"/>
<evidence type="ECO:0000313" key="2">
    <source>
        <dbReference type="Proteomes" id="UP000271162"/>
    </source>
</evidence>
<accession>A0A0N4YU17</accession>
<dbReference type="Proteomes" id="UP000271162">
    <property type="component" value="Unassembled WGS sequence"/>
</dbReference>
<sequence>MKEPSQVIESRWYPDQFRHVNNLSRFETIAADIPALELGGGLRRKEDSNQYVRIWAGYPPGPPLDSEKNGMRLGFRDDNDMRSLQIREEEHNLDDGIRLLEAEDPSGKGFALIDDTHEATRYNLKLATVVVADVKDRGLPAAFLLSGTMTTADVGKFFSRIKEVLPEFDPKQVVTDEAPCFFKGFRTVILN</sequence>
<reference evidence="3" key="1">
    <citation type="submission" date="2017-02" db="UniProtKB">
        <authorList>
            <consortium name="WormBaseParasite"/>
        </authorList>
    </citation>
    <scope>IDENTIFICATION</scope>
</reference>
<dbReference type="WBParaSite" id="NBR_0002073901-mRNA-1">
    <property type="protein sequence ID" value="NBR_0002073901-mRNA-1"/>
    <property type="gene ID" value="NBR_0002073901"/>
</dbReference>
<organism evidence="3">
    <name type="scientific">Nippostrongylus brasiliensis</name>
    <name type="common">Rat hookworm</name>
    <dbReference type="NCBI Taxonomy" id="27835"/>
    <lineage>
        <taxon>Eukaryota</taxon>
        <taxon>Metazoa</taxon>
        <taxon>Ecdysozoa</taxon>
        <taxon>Nematoda</taxon>
        <taxon>Chromadorea</taxon>
        <taxon>Rhabditida</taxon>
        <taxon>Rhabditina</taxon>
        <taxon>Rhabditomorpha</taxon>
        <taxon>Strongyloidea</taxon>
        <taxon>Heligmosomidae</taxon>
        <taxon>Nippostrongylus</taxon>
    </lineage>
</organism>
<reference evidence="1 2" key="2">
    <citation type="submission" date="2018-11" db="EMBL/GenBank/DDBJ databases">
        <authorList>
            <consortium name="Pathogen Informatics"/>
        </authorList>
    </citation>
    <scope>NUCLEOTIDE SEQUENCE [LARGE SCALE GENOMIC DNA]</scope>
</reference>
<name>A0A0N4YU17_NIPBR</name>
<evidence type="ECO:0000313" key="3">
    <source>
        <dbReference type="WBParaSite" id="NBR_0002073901-mRNA-1"/>
    </source>
</evidence>